<keyword evidence="2" id="KW-0722">Serine protease inhibitor</keyword>
<dbReference type="WBParaSite" id="Hba_12648">
    <property type="protein sequence ID" value="Hba_12648"/>
    <property type="gene ID" value="Hba_12648"/>
</dbReference>
<evidence type="ECO:0000256" key="2">
    <source>
        <dbReference type="ARBA" id="ARBA00022900"/>
    </source>
</evidence>
<feature type="domain" description="Mos1 transposase HTH" evidence="5">
    <location>
        <begin position="5"/>
        <end position="24"/>
    </location>
</feature>
<dbReference type="Pfam" id="PF01826">
    <property type="entry name" value="TIL"/>
    <property type="match status" value="1"/>
</dbReference>
<dbReference type="Proteomes" id="UP000095283">
    <property type="component" value="Unplaced"/>
</dbReference>
<dbReference type="InterPro" id="IPR002919">
    <property type="entry name" value="TIL_dom"/>
</dbReference>
<dbReference type="Gene3D" id="2.10.25.10">
    <property type="entry name" value="Laminin"/>
    <property type="match status" value="2"/>
</dbReference>
<sequence length="225" mass="25557">MSHQKLHLRHCILYEFQQGKNAAELGTSLNFGWEVLPHNCLAEQRFRDVIESEGKYFDDWTNKSFLQAVPLKCLERCLDEITGADSTFFEEFVTGPIACILICLPPACACKDGFYRNDNNQCVSESECLRSCGKDEILNKCGSRCEPTCENALGKPVLCPFICDPPACVCKPNLYRLNGKCVTKDKCQSELRQFTYKKYKHFCYLMTGYGDEPIVPNKAQTHGYT</sequence>
<evidence type="ECO:0000256" key="1">
    <source>
        <dbReference type="ARBA" id="ARBA00022690"/>
    </source>
</evidence>
<evidence type="ECO:0000259" key="4">
    <source>
        <dbReference type="Pfam" id="PF01826"/>
    </source>
</evidence>
<keyword evidence="3" id="KW-1015">Disulfide bond</keyword>
<dbReference type="InterPro" id="IPR051368">
    <property type="entry name" value="SerProtInhib-TIL_Domain"/>
</dbReference>
<dbReference type="AlphaFoldDB" id="A0A1I7X519"/>
<dbReference type="PANTHER" id="PTHR23259:SF70">
    <property type="entry name" value="ACCESSORY GLAND PROTEIN ACP62F-RELATED"/>
    <property type="match status" value="1"/>
</dbReference>
<dbReference type="CDD" id="cd19941">
    <property type="entry name" value="TIL"/>
    <property type="match status" value="2"/>
</dbReference>
<proteinExistence type="predicted"/>
<dbReference type="Gene3D" id="1.10.10.1450">
    <property type="match status" value="1"/>
</dbReference>
<evidence type="ECO:0000313" key="6">
    <source>
        <dbReference type="Proteomes" id="UP000095283"/>
    </source>
</evidence>
<dbReference type="Pfam" id="PF17906">
    <property type="entry name" value="HTH_48"/>
    <property type="match status" value="1"/>
</dbReference>
<feature type="domain" description="TIL" evidence="4">
    <location>
        <begin position="132"/>
        <end position="187"/>
    </location>
</feature>
<dbReference type="SUPFAM" id="SSF57567">
    <property type="entry name" value="Serine protease inhibitors"/>
    <property type="match status" value="2"/>
</dbReference>
<keyword evidence="6" id="KW-1185">Reference proteome</keyword>
<name>A0A1I7X519_HETBA</name>
<organism evidence="6 7">
    <name type="scientific">Heterorhabditis bacteriophora</name>
    <name type="common">Entomopathogenic nematode worm</name>
    <dbReference type="NCBI Taxonomy" id="37862"/>
    <lineage>
        <taxon>Eukaryota</taxon>
        <taxon>Metazoa</taxon>
        <taxon>Ecdysozoa</taxon>
        <taxon>Nematoda</taxon>
        <taxon>Chromadorea</taxon>
        <taxon>Rhabditida</taxon>
        <taxon>Rhabditina</taxon>
        <taxon>Rhabditomorpha</taxon>
        <taxon>Strongyloidea</taxon>
        <taxon>Heterorhabditidae</taxon>
        <taxon>Heterorhabditis</taxon>
    </lineage>
</organism>
<accession>A0A1I7X519</accession>
<dbReference type="GO" id="GO:0004867">
    <property type="term" value="F:serine-type endopeptidase inhibitor activity"/>
    <property type="evidence" value="ECO:0007669"/>
    <property type="project" value="UniProtKB-KW"/>
</dbReference>
<evidence type="ECO:0000259" key="5">
    <source>
        <dbReference type="Pfam" id="PF17906"/>
    </source>
</evidence>
<dbReference type="PANTHER" id="PTHR23259">
    <property type="entry name" value="RIDDLE"/>
    <property type="match status" value="1"/>
</dbReference>
<keyword evidence="1" id="KW-0646">Protease inhibitor</keyword>
<dbReference type="InterPro" id="IPR036084">
    <property type="entry name" value="Ser_inhib-like_sf"/>
</dbReference>
<protein>
    <submittedName>
        <fullName evidence="7">TIL domain-containing protein</fullName>
    </submittedName>
</protein>
<dbReference type="InterPro" id="IPR041426">
    <property type="entry name" value="Mos1_HTH"/>
</dbReference>
<reference evidence="7" key="1">
    <citation type="submission" date="2016-11" db="UniProtKB">
        <authorList>
            <consortium name="WormBaseParasite"/>
        </authorList>
    </citation>
    <scope>IDENTIFICATION</scope>
</reference>
<evidence type="ECO:0000313" key="7">
    <source>
        <dbReference type="WBParaSite" id="Hba_12648"/>
    </source>
</evidence>
<evidence type="ECO:0000256" key="3">
    <source>
        <dbReference type="ARBA" id="ARBA00023157"/>
    </source>
</evidence>